<protein>
    <recommendedName>
        <fullName evidence="10">Glutamate-aspartate carrier protein</fullName>
    </recommendedName>
</protein>
<sequence>MIKEKSNPIIKKMMIALASAFIVGIICVFLKENLNKSGNGSIWNIINAIFFVDVTEKGAAGIGILYIIGKIFLNSLQLAIIPLVFTSLTLAMSSITDLRKLGRIAYKTILTFVLMYVAATLLAGIVGMTSVNLGIFKYMPDIAGGDTSNIQLVETPNPMGTILAFFPENVTAAFANNQAIFSVVFISVILGISIGFLEDKAKNIKKVVEDLNNIITLFLDVLMNRVAPYAIFSLIVRAFALYGFSQIKPVISYILITIMTLLIFLLIGYPIIIKLFAKLNSKKFIKEMIQPVLIAFSAAASSPALPLNIKINVEKFGVSEEIANFVLPLGMTINMNGTAIMHVIGTIFIGTISGYQVTVPQIMLMALLSMLAAAGTPAIPAAGSVLLFTVVNGVGYVNETALLIYSLILAINKPVEMFLTPLNIVGDATTTILVAKSENELDKDIYDGKKVYKRDLEIEEIVEGRF</sequence>
<dbReference type="InterPro" id="IPR036458">
    <property type="entry name" value="Na:dicarbo_symporter_sf"/>
</dbReference>
<evidence type="ECO:0000256" key="4">
    <source>
        <dbReference type="ARBA" id="ARBA00022692"/>
    </source>
</evidence>
<evidence type="ECO:0000256" key="7">
    <source>
        <dbReference type="SAM" id="Phobius"/>
    </source>
</evidence>
<dbReference type="STRING" id="1465756.BIV18_05815"/>
<accession>A0A1U7M090</accession>
<evidence type="ECO:0000256" key="2">
    <source>
        <dbReference type="ARBA" id="ARBA00022448"/>
    </source>
</evidence>
<keyword evidence="3" id="KW-1003">Cell membrane</keyword>
<keyword evidence="6 7" id="KW-0472">Membrane</keyword>
<keyword evidence="4 7" id="KW-0812">Transmembrane</keyword>
<keyword evidence="2" id="KW-0813">Transport</keyword>
<dbReference type="GO" id="GO:0005886">
    <property type="term" value="C:plasma membrane"/>
    <property type="evidence" value="ECO:0007669"/>
    <property type="project" value="UniProtKB-SubCell"/>
</dbReference>
<feature type="transmembrane region" description="Helical" evidence="7">
    <location>
        <begin position="250"/>
        <end position="276"/>
    </location>
</feature>
<comment type="subcellular location">
    <subcellularLocation>
        <location evidence="1">Cell membrane</location>
        <topology evidence="1">Multi-pass membrane protein</topology>
    </subcellularLocation>
</comment>
<dbReference type="Pfam" id="PF00375">
    <property type="entry name" value="SDF"/>
    <property type="match status" value="1"/>
</dbReference>
<evidence type="ECO:0000256" key="3">
    <source>
        <dbReference type="ARBA" id="ARBA00022475"/>
    </source>
</evidence>
<gene>
    <name evidence="8" type="ORF">BIV18_05815</name>
</gene>
<feature type="transmembrane region" description="Helical" evidence="7">
    <location>
        <begin position="179"/>
        <end position="197"/>
    </location>
</feature>
<feature type="transmembrane region" description="Helical" evidence="7">
    <location>
        <begin position="13"/>
        <end position="30"/>
    </location>
</feature>
<feature type="transmembrane region" description="Helical" evidence="7">
    <location>
        <begin position="385"/>
        <end position="411"/>
    </location>
</feature>
<dbReference type="Gene3D" id="1.10.3860.10">
    <property type="entry name" value="Sodium:dicarboxylate symporter"/>
    <property type="match status" value="1"/>
</dbReference>
<feature type="transmembrane region" description="Helical" evidence="7">
    <location>
        <begin position="108"/>
        <end position="131"/>
    </location>
</feature>
<evidence type="ECO:0000313" key="9">
    <source>
        <dbReference type="Proteomes" id="UP000187166"/>
    </source>
</evidence>
<comment type="caution">
    <text evidence="8">The sequence shown here is derived from an EMBL/GenBank/DDBJ whole genome shotgun (WGS) entry which is preliminary data.</text>
</comment>
<feature type="transmembrane region" description="Helical" evidence="7">
    <location>
        <begin position="75"/>
        <end position="96"/>
    </location>
</feature>
<evidence type="ECO:0000256" key="1">
    <source>
        <dbReference type="ARBA" id="ARBA00004651"/>
    </source>
</evidence>
<evidence type="ECO:0000313" key="8">
    <source>
        <dbReference type="EMBL" id="OLR65064.1"/>
    </source>
</evidence>
<keyword evidence="5 7" id="KW-1133">Transmembrane helix</keyword>
<dbReference type="EMBL" id="MJIH01000001">
    <property type="protein sequence ID" value="OLR65064.1"/>
    <property type="molecule type" value="Genomic_DNA"/>
</dbReference>
<name>A0A1U7M090_9FIRM</name>
<dbReference type="SUPFAM" id="SSF118215">
    <property type="entry name" value="Proton glutamate symport protein"/>
    <property type="match status" value="1"/>
</dbReference>
<evidence type="ECO:0000256" key="6">
    <source>
        <dbReference type="ARBA" id="ARBA00023136"/>
    </source>
</evidence>
<dbReference type="Proteomes" id="UP000187166">
    <property type="component" value="Unassembled WGS sequence"/>
</dbReference>
<evidence type="ECO:0000256" key="5">
    <source>
        <dbReference type="ARBA" id="ARBA00022989"/>
    </source>
</evidence>
<proteinExistence type="predicted"/>
<dbReference type="PANTHER" id="PTHR42865">
    <property type="entry name" value="PROTON/GLUTAMATE-ASPARTATE SYMPORTER"/>
    <property type="match status" value="1"/>
</dbReference>
<reference evidence="8 9" key="1">
    <citation type="journal article" date="2016" name="Appl. Environ. Microbiol.">
        <title>Function and Phylogeny of Bacterial Butyryl Coenzyme A:Acetate Transferases and Their Diversity in the Proximal Colon of Swine.</title>
        <authorList>
            <person name="Trachsel J."/>
            <person name="Bayles D.O."/>
            <person name="Looft T."/>
            <person name="Levine U.Y."/>
            <person name="Allen H.K."/>
        </authorList>
    </citation>
    <scope>NUCLEOTIDE SEQUENCE [LARGE SCALE GENOMIC DNA]</scope>
    <source>
        <strain evidence="8 9">35-6-1</strain>
    </source>
</reference>
<evidence type="ECO:0008006" key="10">
    <source>
        <dbReference type="Google" id="ProtNLM"/>
    </source>
</evidence>
<dbReference type="PRINTS" id="PR00173">
    <property type="entry name" value="EDTRNSPORT"/>
</dbReference>
<dbReference type="AlphaFoldDB" id="A0A1U7M090"/>
<dbReference type="PANTHER" id="PTHR42865:SF7">
    <property type="entry name" value="PROTON_GLUTAMATE-ASPARTATE SYMPORTER"/>
    <property type="match status" value="1"/>
</dbReference>
<keyword evidence="9" id="KW-1185">Reference proteome</keyword>
<dbReference type="GO" id="GO:0015293">
    <property type="term" value="F:symporter activity"/>
    <property type="evidence" value="ECO:0007669"/>
    <property type="project" value="UniProtKB-KW"/>
</dbReference>
<organism evidence="8 9">
    <name type="scientific">Peptoniphilus porci</name>
    <dbReference type="NCBI Taxonomy" id="2652280"/>
    <lineage>
        <taxon>Bacteria</taxon>
        <taxon>Bacillati</taxon>
        <taxon>Bacillota</taxon>
        <taxon>Tissierellia</taxon>
        <taxon>Tissierellales</taxon>
        <taxon>Peptoniphilaceae</taxon>
        <taxon>Peptoniphilus</taxon>
    </lineage>
</organism>
<dbReference type="InterPro" id="IPR001991">
    <property type="entry name" value="Na-dicarboxylate_symporter"/>
</dbReference>